<organism evidence="2 3">
    <name type="scientific">Glossina pallidipes</name>
    <name type="common">Tsetse fly</name>
    <dbReference type="NCBI Taxonomy" id="7398"/>
    <lineage>
        <taxon>Eukaryota</taxon>
        <taxon>Metazoa</taxon>
        <taxon>Ecdysozoa</taxon>
        <taxon>Arthropoda</taxon>
        <taxon>Hexapoda</taxon>
        <taxon>Insecta</taxon>
        <taxon>Pterygota</taxon>
        <taxon>Neoptera</taxon>
        <taxon>Endopterygota</taxon>
        <taxon>Diptera</taxon>
        <taxon>Brachycera</taxon>
        <taxon>Muscomorpha</taxon>
        <taxon>Hippoboscoidea</taxon>
        <taxon>Glossinidae</taxon>
        <taxon>Glossina</taxon>
    </lineage>
</organism>
<dbReference type="GO" id="GO:0004252">
    <property type="term" value="F:serine-type endopeptidase activity"/>
    <property type="evidence" value="ECO:0007669"/>
    <property type="project" value="InterPro"/>
</dbReference>
<keyword evidence="3" id="KW-1185">Reference proteome</keyword>
<dbReference type="Proteomes" id="UP000092445">
    <property type="component" value="Unassembled WGS sequence"/>
</dbReference>
<reference evidence="3" key="1">
    <citation type="submission" date="2014-03" db="EMBL/GenBank/DDBJ databases">
        <authorList>
            <person name="Aksoy S."/>
            <person name="Warren W."/>
            <person name="Wilson R.K."/>
        </authorList>
    </citation>
    <scope>NUCLEOTIDE SEQUENCE [LARGE SCALE GENOMIC DNA]</scope>
    <source>
        <strain evidence="3">IAEA</strain>
    </source>
</reference>
<dbReference type="VEuPathDB" id="VectorBase:GPAI003140"/>
<dbReference type="Pfam" id="PF00089">
    <property type="entry name" value="Trypsin"/>
    <property type="match status" value="1"/>
</dbReference>
<proteinExistence type="predicted"/>
<evidence type="ECO:0000259" key="1">
    <source>
        <dbReference type="Pfam" id="PF00089"/>
    </source>
</evidence>
<reference evidence="2" key="2">
    <citation type="submission" date="2020-05" db="UniProtKB">
        <authorList>
            <consortium name="EnsemblMetazoa"/>
        </authorList>
    </citation>
    <scope>IDENTIFICATION</scope>
    <source>
        <strain evidence="2">IAEA</strain>
    </source>
</reference>
<dbReference type="InterPro" id="IPR009003">
    <property type="entry name" value="Peptidase_S1_PA"/>
</dbReference>
<dbReference type="InterPro" id="IPR043504">
    <property type="entry name" value="Peptidase_S1_PA_chymotrypsin"/>
</dbReference>
<evidence type="ECO:0000313" key="3">
    <source>
        <dbReference type="Proteomes" id="UP000092445"/>
    </source>
</evidence>
<dbReference type="AlphaFoldDB" id="A0A1A9Z401"/>
<dbReference type="InterPro" id="IPR001254">
    <property type="entry name" value="Trypsin_dom"/>
</dbReference>
<dbReference type="Gene3D" id="2.40.10.10">
    <property type="entry name" value="Trypsin-like serine proteases"/>
    <property type="match status" value="1"/>
</dbReference>
<name>A0A1A9Z401_GLOPL</name>
<dbReference type="SUPFAM" id="SSF50494">
    <property type="entry name" value="Trypsin-like serine proteases"/>
    <property type="match status" value="1"/>
</dbReference>
<accession>A0A1A9Z401</accession>
<evidence type="ECO:0000313" key="2">
    <source>
        <dbReference type="EnsemblMetazoa" id="GPAI003140-PA"/>
    </source>
</evidence>
<dbReference type="EnsemblMetazoa" id="GPAI003140-RA">
    <property type="protein sequence ID" value="GPAI003140-PA"/>
    <property type="gene ID" value="GPAI003140"/>
</dbReference>
<sequence>MLTKSNDPSPDRVLFVDMHLTATRTCSIVHGAYNKHALCAKSPQSAKGLCKGDSGAPLFCNGNTLPLYFYILRVTVHEKLQAEVQSNVTIFRQLEQQYNITEDQ</sequence>
<feature type="domain" description="Peptidase S1" evidence="1">
    <location>
        <begin position="5"/>
        <end position="63"/>
    </location>
</feature>
<dbReference type="GO" id="GO:0006508">
    <property type="term" value="P:proteolysis"/>
    <property type="evidence" value="ECO:0007669"/>
    <property type="project" value="InterPro"/>
</dbReference>
<protein>
    <recommendedName>
        <fullName evidence="1">Peptidase S1 domain-containing protein</fullName>
    </recommendedName>
</protein>